<dbReference type="OrthoDB" id="4062651at2759"/>
<accession>A0A165CA93</accession>
<evidence type="ECO:0000313" key="2">
    <source>
        <dbReference type="Proteomes" id="UP000076842"/>
    </source>
</evidence>
<sequence>METPLKEVKPVEEEPYTEEMRQKAIKRANKQWRRNWKRMLAGLREDALRFDRLLPAIQQDEPPPSPTTFQMADLGAEIPLLDAKKAKEGEKTSSAGPASATPLEIVAEHTDDQELEARPTSTVPKDNSVVVPARSQSHGHPYPARGFPGYRRRSIPYLRDEDPGFLPNPLALPAYIGPENILEGYESKSELIYDSDVKRLYRIDKKFLLTLFLPSVDVARIARNQDLASQVIPAPKVLRWGEMGDVSWMLTVWAWGRPLSSYIRQNPKLDYSHLSPVIAEVVSRLATVNLAHNDLYPNNVIVDNDLNLVAIIDWDRATTLEKSNEYQHRALMESVEHDWDFAFRPYHHPCFHWDPDQC</sequence>
<protein>
    <recommendedName>
        <fullName evidence="3">Protein kinase domain-containing protein</fullName>
    </recommendedName>
</protein>
<dbReference type="AlphaFoldDB" id="A0A165CA93"/>
<dbReference type="EMBL" id="KV424170">
    <property type="protein sequence ID" value="KZT50484.1"/>
    <property type="molecule type" value="Genomic_DNA"/>
</dbReference>
<reference evidence="1 2" key="1">
    <citation type="journal article" date="2016" name="Mol. Biol. Evol.">
        <title>Comparative Genomics of Early-Diverging Mushroom-Forming Fungi Provides Insights into the Origins of Lignocellulose Decay Capabilities.</title>
        <authorList>
            <person name="Nagy L.G."/>
            <person name="Riley R."/>
            <person name="Tritt A."/>
            <person name="Adam C."/>
            <person name="Daum C."/>
            <person name="Floudas D."/>
            <person name="Sun H."/>
            <person name="Yadav J.S."/>
            <person name="Pangilinan J."/>
            <person name="Larsson K.H."/>
            <person name="Matsuura K."/>
            <person name="Barry K."/>
            <person name="Labutti K."/>
            <person name="Kuo R."/>
            <person name="Ohm R.A."/>
            <person name="Bhattacharya S.S."/>
            <person name="Shirouzu T."/>
            <person name="Yoshinaga Y."/>
            <person name="Martin F.M."/>
            <person name="Grigoriev I.V."/>
            <person name="Hibbett D.S."/>
        </authorList>
    </citation>
    <scope>NUCLEOTIDE SEQUENCE [LARGE SCALE GENOMIC DNA]</scope>
    <source>
        <strain evidence="1 2">HHB12733</strain>
    </source>
</reference>
<evidence type="ECO:0008006" key="3">
    <source>
        <dbReference type="Google" id="ProtNLM"/>
    </source>
</evidence>
<dbReference type="SUPFAM" id="SSF56112">
    <property type="entry name" value="Protein kinase-like (PK-like)"/>
    <property type="match status" value="1"/>
</dbReference>
<dbReference type="InterPro" id="IPR011009">
    <property type="entry name" value="Kinase-like_dom_sf"/>
</dbReference>
<dbReference type="Proteomes" id="UP000076842">
    <property type="component" value="Unassembled WGS sequence"/>
</dbReference>
<gene>
    <name evidence="1" type="ORF">CALCODRAFT_488673</name>
</gene>
<name>A0A165CA93_9BASI</name>
<dbReference type="InParanoid" id="A0A165CA93"/>
<dbReference type="Gene3D" id="1.10.510.10">
    <property type="entry name" value="Transferase(Phosphotransferase) domain 1"/>
    <property type="match status" value="1"/>
</dbReference>
<organism evidence="1 2">
    <name type="scientific">Calocera cornea HHB12733</name>
    <dbReference type="NCBI Taxonomy" id="1353952"/>
    <lineage>
        <taxon>Eukaryota</taxon>
        <taxon>Fungi</taxon>
        <taxon>Dikarya</taxon>
        <taxon>Basidiomycota</taxon>
        <taxon>Agaricomycotina</taxon>
        <taxon>Dacrymycetes</taxon>
        <taxon>Dacrymycetales</taxon>
        <taxon>Dacrymycetaceae</taxon>
        <taxon>Calocera</taxon>
    </lineage>
</organism>
<proteinExistence type="predicted"/>
<keyword evidence="2" id="KW-1185">Reference proteome</keyword>
<evidence type="ECO:0000313" key="1">
    <source>
        <dbReference type="EMBL" id="KZT50484.1"/>
    </source>
</evidence>